<evidence type="ECO:0000313" key="1">
    <source>
        <dbReference type="EMBL" id="KAK7857686.1"/>
    </source>
</evidence>
<gene>
    <name evidence="1" type="ORF">CFP56_016468</name>
</gene>
<name>A0AAW0M2L5_QUESU</name>
<dbReference type="EMBL" id="PKMF04000025">
    <property type="protein sequence ID" value="KAK7857686.1"/>
    <property type="molecule type" value="Genomic_DNA"/>
</dbReference>
<evidence type="ECO:0000313" key="2">
    <source>
        <dbReference type="Proteomes" id="UP000237347"/>
    </source>
</evidence>
<dbReference type="Proteomes" id="UP000237347">
    <property type="component" value="Unassembled WGS sequence"/>
</dbReference>
<accession>A0AAW0M2L5</accession>
<proteinExistence type="predicted"/>
<protein>
    <submittedName>
        <fullName evidence="1">Uncharacterized protein</fullName>
    </submittedName>
</protein>
<sequence length="126" mass="14022">MKVDVMSDAAVPLTSTVAILSLETWFLKIAVPFEGKQFAGKSYSKPLLLCHSMLSDECEGKYGSFYLLKGFQGPALSQVVDYGYQFKSEHSHLMRQGFILLVAPQFKSEPMLAHYISTSLPVEPRA</sequence>
<reference evidence="1 2" key="1">
    <citation type="journal article" date="2018" name="Sci. Data">
        <title>The draft genome sequence of cork oak.</title>
        <authorList>
            <person name="Ramos A.M."/>
            <person name="Usie A."/>
            <person name="Barbosa P."/>
            <person name="Barros P.M."/>
            <person name="Capote T."/>
            <person name="Chaves I."/>
            <person name="Simoes F."/>
            <person name="Abreu I."/>
            <person name="Carrasquinho I."/>
            <person name="Faro C."/>
            <person name="Guimaraes J.B."/>
            <person name="Mendonca D."/>
            <person name="Nobrega F."/>
            <person name="Rodrigues L."/>
            <person name="Saibo N.J.M."/>
            <person name="Varela M.C."/>
            <person name="Egas C."/>
            <person name="Matos J."/>
            <person name="Miguel C.M."/>
            <person name="Oliveira M.M."/>
            <person name="Ricardo C.P."/>
            <person name="Goncalves S."/>
        </authorList>
    </citation>
    <scope>NUCLEOTIDE SEQUENCE [LARGE SCALE GENOMIC DNA]</scope>
    <source>
        <strain evidence="2">cv. HL8</strain>
    </source>
</reference>
<comment type="caution">
    <text evidence="1">The sequence shown here is derived from an EMBL/GenBank/DDBJ whole genome shotgun (WGS) entry which is preliminary data.</text>
</comment>
<dbReference type="AlphaFoldDB" id="A0AAW0M2L5"/>
<organism evidence="1 2">
    <name type="scientific">Quercus suber</name>
    <name type="common">Cork oak</name>
    <dbReference type="NCBI Taxonomy" id="58331"/>
    <lineage>
        <taxon>Eukaryota</taxon>
        <taxon>Viridiplantae</taxon>
        <taxon>Streptophyta</taxon>
        <taxon>Embryophyta</taxon>
        <taxon>Tracheophyta</taxon>
        <taxon>Spermatophyta</taxon>
        <taxon>Magnoliopsida</taxon>
        <taxon>eudicotyledons</taxon>
        <taxon>Gunneridae</taxon>
        <taxon>Pentapetalae</taxon>
        <taxon>rosids</taxon>
        <taxon>fabids</taxon>
        <taxon>Fagales</taxon>
        <taxon>Fagaceae</taxon>
        <taxon>Quercus</taxon>
    </lineage>
</organism>
<keyword evidence="2" id="KW-1185">Reference proteome</keyword>